<evidence type="ECO:0000256" key="1">
    <source>
        <dbReference type="SAM" id="MobiDB-lite"/>
    </source>
</evidence>
<comment type="caution">
    <text evidence="2">The sequence shown here is derived from an EMBL/GenBank/DDBJ whole genome shotgun (WGS) entry which is preliminary data.</text>
</comment>
<organism evidence="2 3">
    <name type="scientific">Occultella aeris</name>
    <dbReference type="NCBI Taxonomy" id="2761496"/>
    <lineage>
        <taxon>Bacteria</taxon>
        <taxon>Bacillati</taxon>
        <taxon>Actinomycetota</taxon>
        <taxon>Actinomycetes</taxon>
        <taxon>Micrococcales</taxon>
        <taxon>Ruaniaceae</taxon>
        <taxon>Occultella</taxon>
    </lineage>
</organism>
<name>A0A7M4DQ15_9MICO</name>
<sequence length="31" mass="3344">MGNWALRRQDADEAEDAKGEPDDRATDPAAA</sequence>
<evidence type="ECO:0000313" key="3">
    <source>
        <dbReference type="Proteomes" id="UP000419743"/>
    </source>
</evidence>
<dbReference type="Proteomes" id="UP000419743">
    <property type="component" value="Unassembled WGS sequence"/>
</dbReference>
<dbReference type="EMBL" id="CACRYJ010000060">
    <property type="protein sequence ID" value="VZO39559.1"/>
    <property type="molecule type" value="Genomic_DNA"/>
</dbReference>
<feature type="compositionally biased region" description="Basic and acidic residues" evidence="1">
    <location>
        <begin position="7"/>
        <end position="31"/>
    </location>
</feature>
<accession>A0A7M4DQ15</accession>
<protein>
    <submittedName>
        <fullName evidence="2">Uncharacterized protein</fullName>
    </submittedName>
</protein>
<proteinExistence type="predicted"/>
<evidence type="ECO:0000313" key="2">
    <source>
        <dbReference type="EMBL" id="VZO39559.1"/>
    </source>
</evidence>
<dbReference type="AlphaFoldDB" id="A0A7M4DQ15"/>
<feature type="region of interest" description="Disordered" evidence="1">
    <location>
        <begin position="1"/>
        <end position="31"/>
    </location>
</feature>
<gene>
    <name evidence="2" type="ORF">HALOF300_04252</name>
</gene>
<keyword evidence="3" id="KW-1185">Reference proteome</keyword>
<reference evidence="2 3" key="1">
    <citation type="submission" date="2019-11" db="EMBL/GenBank/DDBJ databases">
        <authorList>
            <person name="Criscuolo A."/>
        </authorList>
    </citation>
    <scope>NUCLEOTIDE SEQUENCE [LARGE SCALE GENOMIC DNA]</scope>
    <source>
        <strain evidence="2">CIP111667</strain>
    </source>
</reference>